<dbReference type="Pfam" id="PF09335">
    <property type="entry name" value="VTT_dom"/>
    <property type="match status" value="1"/>
</dbReference>
<dbReference type="Proteomes" id="UP000093080">
    <property type="component" value="Unassembled WGS sequence"/>
</dbReference>
<keyword evidence="3 6" id="KW-0812">Transmembrane</keyword>
<dbReference type="STRING" id="1156395.DBT_0752"/>
<feature type="domain" description="VTT" evidence="7">
    <location>
        <begin position="36"/>
        <end position="151"/>
    </location>
</feature>
<protein>
    <recommendedName>
        <fullName evidence="6">TVP38/TMEM64 family membrane protein</fullName>
    </recommendedName>
</protein>
<evidence type="ECO:0000256" key="6">
    <source>
        <dbReference type="RuleBase" id="RU366058"/>
    </source>
</evidence>
<dbReference type="EMBL" id="MAGO01000003">
    <property type="protein sequence ID" value="OCC15827.1"/>
    <property type="molecule type" value="Genomic_DNA"/>
</dbReference>
<evidence type="ECO:0000313" key="9">
    <source>
        <dbReference type="Proteomes" id="UP000093080"/>
    </source>
</evidence>
<evidence type="ECO:0000256" key="5">
    <source>
        <dbReference type="ARBA" id="ARBA00023136"/>
    </source>
</evidence>
<name>A0A1B9F7B6_9BACT</name>
<dbReference type="AlphaFoldDB" id="A0A1B9F7B6"/>
<evidence type="ECO:0000256" key="4">
    <source>
        <dbReference type="ARBA" id="ARBA00022989"/>
    </source>
</evidence>
<evidence type="ECO:0000259" key="7">
    <source>
        <dbReference type="Pfam" id="PF09335"/>
    </source>
</evidence>
<feature type="transmembrane region" description="Helical" evidence="6">
    <location>
        <begin position="120"/>
        <end position="138"/>
    </location>
</feature>
<gene>
    <name evidence="8" type="ORF">DBT_0752</name>
</gene>
<dbReference type="PANTHER" id="PTHR12677:SF59">
    <property type="entry name" value="GOLGI APPARATUS MEMBRANE PROTEIN TVP38-RELATED"/>
    <property type="match status" value="1"/>
</dbReference>
<evidence type="ECO:0000256" key="1">
    <source>
        <dbReference type="ARBA" id="ARBA00004651"/>
    </source>
</evidence>
<keyword evidence="4 6" id="KW-1133">Transmembrane helix</keyword>
<keyword evidence="9" id="KW-1185">Reference proteome</keyword>
<keyword evidence="2 6" id="KW-1003">Cell membrane</keyword>
<sequence length="193" mass="22368">MFEKRQALRDFIMGFGGLAPVVFILLQASQVILSPIPGEATGFIGGFIFGLPSFFYSTIGLSLGSIGAFFIARYFRRFVRPWIEQSEYYRRFEALLEHQGLFITFLLFVFPGFPKDFLCYFLGLSSMPWEVFLIICTVGRMPGTLMLTLQGAELFEGRFERLAIVFLLTIIFLIPMYLKRESIYRWVERRIKS</sequence>
<evidence type="ECO:0000313" key="8">
    <source>
        <dbReference type="EMBL" id="OCC15827.1"/>
    </source>
</evidence>
<proteinExistence type="inferred from homology"/>
<evidence type="ECO:0000256" key="3">
    <source>
        <dbReference type="ARBA" id="ARBA00022692"/>
    </source>
</evidence>
<feature type="transmembrane region" description="Helical" evidence="6">
    <location>
        <begin position="12"/>
        <end position="33"/>
    </location>
</feature>
<organism evidence="8 9">
    <name type="scientific">Dissulfuribacter thermophilus</name>
    <dbReference type="NCBI Taxonomy" id="1156395"/>
    <lineage>
        <taxon>Bacteria</taxon>
        <taxon>Pseudomonadati</taxon>
        <taxon>Thermodesulfobacteriota</taxon>
        <taxon>Dissulfuribacteria</taxon>
        <taxon>Dissulfuribacterales</taxon>
        <taxon>Dissulfuribacteraceae</taxon>
        <taxon>Dissulfuribacter</taxon>
    </lineage>
</organism>
<comment type="similarity">
    <text evidence="6">Belongs to the TVP38/TMEM64 family.</text>
</comment>
<dbReference type="InterPro" id="IPR032816">
    <property type="entry name" value="VTT_dom"/>
</dbReference>
<accession>A0A1B9F7B6</accession>
<feature type="transmembrane region" description="Helical" evidence="6">
    <location>
        <begin position="53"/>
        <end position="75"/>
    </location>
</feature>
<comment type="caution">
    <text evidence="8">The sequence shown here is derived from an EMBL/GenBank/DDBJ whole genome shotgun (WGS) entry which is preliminary data.</text>
</comment>
<dbReference type="GO" id="GO:0005886">
    <property type="term" value="C:plasma membrane"/>
    <property type="evidence" value="ECO:0007669"/>
    <property type="project" value="UniProtKB-SubCell"/>
</dbReference>
<comment type="subcellular location">
    <subcellularLocation>
        <location evidence="1 6">Cell membrane</location>
        <topology evidence="1 6">Multi-pass membrane protein</topology>
    </subcellularLocation>
</comment>
<feature type="transmembrane region" description="Helical" evidence="6">
    <location>
        <begin position="159"/>
        <end position="178"/>
    </location>
</feature>
<comment type="caution">
    <text evidence="6">Lacks conserved residue(s) required for the propagation of feature annotation.</text>
</comment>
<keyword evidence="5 6" id="KW-0472">Membrane</keyword>
<dbReference type="InterPro" id="IPR015414">
    <property type="entry name" value="TMEM64"/>
</dbReference>
<reference evidence="8 9" key="1">
    <citation type="submission" date="2016-06" db="EMBL/GenBank/DDBJ databases">
        <title>Respiratory ammonification of nitrate coupled to the oxidation of elemental sulfur in deep-sea autotrophic thermophilic bacteria.</title>
        <authorList>
            <person name="Slobodkina G.B."/>
            <person name="Mardanov A.V."/>
            <person name="Ravin N.V."/>
            <person name="Frolova A.A."/>
            <person name="Viryasiv M.B."/>
            <person name="Chernyh N.A."/>
            <person name="Bonch-Osmolovskaya E.A."/>
            <person name="Slobodkin A.I."/>
        </authorList>
    </citation>
    <scope>NUCLEOTIDE SEQUENCE [LARGE SCALE GENOMIC DNA]</scope>
    <source>
        <strain evidence="8 9">S69</strain>
    </source>
</reference>
<dbReference type="PANTHER" id="PTHR12677">
    <property type="entry name" value="GOLGI APPARATUS MEMBRANE PROTEIN TVP38-RELATED"/>
    <property type="match status" value="1"/>
</dbReference>
<evidence type="ECO:0000256" key="2">
    <source>
        <dbReference type="ARBA" id="ARBA00022475"/>
    </source>
</evidence>